<accession>A0A0Q9YDZ2</accession>
<dbReference type="EMBL" id="LKHV02000001">
    <property type="protein sequence ID" value="MCS5709608.1"/>
    <property type="molecule type" value="Genomic_DNA"/>
</dbReference>
<dbReference type="InterPro" id="IPR050983">
    <property type="entry name" value="GST_Omega/HSP26"/>
</dbReference>
<dbReference type="STRING" id="437022.CC99x_01173"/>
<reference evidence="3" key="2">
    <citation type="journal article" date="2016" name="Genome Announc.">
        <title>Draft Genome Sequences of Two Novel Amoeba-Resistant Intranuclear Bacteria, 'Candidatus Berkiella cookevillensis' and 'Candidatus Berkiella aquae'.</title>
        <authorList>
            <person name="Mehari Y.T."/>
            <person name="Arivett B.A."/>
            <person name="Farone A.L."/>
            <person name="Gunderson J.H."/>
            <person name="Farone M.B."/>
        </authorList>
    </citation>
    <scope>NUCLEOTIDE SEQUENCE</scope>
    <source>
        <strain evidence="3">CC99</strain>
    </source>
</reference>
<dbReference type="InterPro" id="IPR002109">
    <property type="entry name" value="Glutaredoxin"/>
</dbReference>
<sequence length="81" mass="9205">MTTPSLLLYSRSTCPYCKRVTQFLSENNIHLEIKDVGLDKAAYQDMINLSGGTQVPCLKIDNGFMLESLDIIAYLKKIYQK</sequence>
<dbReference type="PANTHER" id="PTHR43968">
    <property type="match status" value="1"/>
</dbReference>
<dbReference type="GO" id="GO:0005737">
    <property type="term" value="C:cytoplasm"/>
    <property type="evidence" value="ECO:0007669"/>
    <property type="project" value="TreeGrafter"/>
</dbReference>
<dbReference type="PROSITE" id="PS50404">
    <property type="entry name" value="GST_NTER"/>
    <property type="match status" value="1"/>
</dbReference>
<proteinExistence type="predicted"/>
<dbReference type="Pfam" id="PF00462">
    <property type="entry name" value="Glutaredoxin"/>
    <property type="match status" value="1"/>
</dbReference>
<dbReference type="OrthoDB" id="9814618at2"/>
<comment type="caution">
    <text evidence="2">The sequence shown here is derived from an EMBL/GenBank/DDBJ whole genome shotgun (WGS) entry which is preliminary data.</text>
</comment>
<dbReference type="EMBL" id="LKHV01000005">
    <property type="protein sequence ID" value="KRG18693.1"/>
    <property type="molecule type" value="Genomic_DNA"/>
</dbReference>
<feature type="domain" description="GST N-terminal" evidence="1">
    <location>
        <begin position="4"/>
        <end position="81"/>
    </location>
</feature>
<dbReference type="Proteomes" id="UP000051494">
    <property type="component" value="Unassembled WGS sequence"/>
</dbReference>
<dbReference type="AlphaFoldDB" id="A0A0Q9YDZ2"/>
<dbReference type="Gene3D" id="3.40.30.10">
    <property type="entry name" value="Glutaredoxin"/>
    <property type="match status" value="1"/>
</dbReference>
<dbReference type="InterPro" id="IPR011767">
    <property type="entry name" value="GLR_AS"/>
</dbReference>
<dbReference type="SUPFAM" id="SSF52833">
    <property type="entry name" value="Thioredoxin-like"/>
    <property type="match status" value="1"/>
</dbReference>
<dbReference type="InterPro" id="IPR004045">
    <property type="entry name" value="Glutathione_S-Trfase_N"/>
</dbReference>
<dbReference type="PANTHER" id="PTHR43968:SF6">
    <property type="entry name" value="GLUTATHIONE S-TRANSFERASE OMEGA"/>
    <property type="match status" value="1"/>
</dbReference>
<dbReference type="CDD" id="cd02976">
    <property type="entry name" value="NrdH"/>
    <property type="match status" value="1"/>
</dbReference>
<organism evidence="2">
    <name type="scientific">Candidatus Berkiella cookevillensis</name>
    <dbReference type="NCBI Taxonomy" id="437022"/>
    <lineage>
        <taxon>Bacteria</taxon>
        <taxon>Pseudomonadati</taxon>
        <taxon>Pseudomonadota</taxon>
        <taxon>Gammaproteobacteria</taxon>
        <taxon>Candidatus Berkiellales</taxon>
        <taxon>Candidatus Berkiellaceae</taxon>
        <taxon>Candidatus Berkiella</taxon>
    </lineage>
</organism>
<gene>
    <name evidence="2" type="ORF">CC99x_01173</name>
    <name evidence="3" type="ORF">CC99x_011945</name>
</gene>
<dbReference type="PROSITE" id="PS00195">
    <property type="entry name" value="GLUTAREDOXIN_1"/>
    <property type="match status" value="1"/>
</dbReference>
<evidence type="ECO:0000313" key="3">
    <source>
        <dbReference type="EMBL" id="MCS5709608.1"/>
    </source>
</evidence>
<evidence type="ECO:0000313" key="4">
    <source>
        <dbReference type="Proteomes" id="UP000051494"/>
    </source>
</evidence>
<name>A0A0Q9YDZ2_9GAMM</name>
<evidence type="ECO:0000313" key="2">
    <source>
        <dbReference type="EMBL" id="KRG18693.1"/>
    </source>
</evidence>
<reference evidence="3" key="3">
    <citation type="submission" date="2021-06" db="EMBL/GenBank/DDBJ databases">
        <title>Genomic Description and Analysis of Intracellular Bacteria, Candidatus Berkiella cookevillensis and Candidatus Berkiella aquae.</title>
        <authorList>
            <person name="Kidane D.T."/>
            <person name="Mehari Y.T."/>
            <person name="Rice F.C."/>
            <person name="Arivett B.A."/>
            <person name="Farone A.L."/>
            <person name="Berk S.G."/>
            <person name="Farone M.B."/>
        </authorList>
    </citation>
    <scope>NUCLEOTIDE SEQUENCE</scope>
    <source>
        <strain evidence="3">CC99</strain>
    </source>
</reference>
<dbReference type="InterPro" id="IPR036249">
    <property type="entry name" value="Thioredoxin-like_sf"/>
</dbReference>
<keyword evidence="4" id="KW-1185">Reference proteome</keyword>
<evidence type="ECO:0000259" key="1">
    <source>
        <dbReference type="PROSITE" id="PS50404"/>
    </source>
</evidence>
<dbReference type="RefSeq" id="WP_057624285.1">
    <property type="nucleotide sequence ID" value="NZ_LKHV02000001.1"/>
</dbReference>
<reference evidence="2" key="1">
    <citation type="submission" date="2015-09" db="EMBL/GenBank/DDBJ databases">
        <title>Draft Genome Sequences of Two Novel Amoeba-resistant Intranuclear Bacteria, Candidatus Berkiella cookevillensis and Candidatus Berkiella aquae.</title>
        <authorList>
            <person name="Mehari Y.T."/>
            <person name="Arivett B.A."/>
            <person name="Farone A.L."/>
            <person name="Gunderson J.H."/>
            <person name="Farone M.B."/>
        </authorList>
    </citation>
    <scope>NUCLEOTIDE SEQUENCE [LARGE SCALE GENOMIC DNA]</scope>
    <source>
        <strain evidence="2">CC99</strain>
    </source>
</reference>
<protein>
    <submittedName>
        <fullName evidence="2 3">Glutaredoxin</fullName>
    </submittedName>
</protein>
<dbReference type="PROSITE" id="PS51354">
    <property type="entry name" value="GLUTAREDOXIN_2"/>
    <property type="match status" value="1"/>
</dbReference>